<evidence type="ECO:0000313" key="3">
    <source>
        <dbReference type="Proteomes" id="UP000215563"/>
    </source>
</evidence>
<protein>
    <submittedName>
        <fullName evidence="2">Uncharacterized protein</fullName>
    </submittedName>
</protein>
<dbReference type="Proteomes" id="UP000215563">
    <property type="component" value="Unassembled WGS sequence"/>
</dbReference>
<organism evidence="2 3">
    <name type="scientific">Amycolatopsis alba DSM 44262</name>
    <dbReference type="NCBI Taxonomy" id="1125972"/>
    <lineage>
        <taxon>Bacteria</taxon>
        <taxon>Bacillati</taxon>
        <taxon>Actinomycetota</taxon>
        <taxon>Actinomycetes</taxon>
        <taxon>Pseudonocardiales</taxon>
        <taxon>Pseudonocardiaceae</taxon>
        <taxon>Amycolatopsis</taxon>
    </lineage>
</organism>
<keyword evidence="3" id="KW-1185">Reference proteome</keyword>
<proteinExistence type="predicted"/>
<dbReference type="RefSeq" id="WP_020636221.1">
    <property type="nucleotide sequence ID" value="NZ_KB913032.1"/>
</dbReference>
<evidence type="ECO:0000256" key="1">
    <source>
        <dbReference type="SAM" id="MobiDB-lite"/>
    </source>
</evidence>
<dbReference type="AlphaFoldDB" id="A0A229RLI8"/>
<name>A0A229RLI8_AMYAL</name>
<evidence type="ECO:0000313" key="2">
    <source>
        <dbReference type="EMBL" id="OXM47520.1"/>
    </source>
</evidence>
<feature type="region of interest" description="Disordered" evidence="1">
    <location>
        <begin position="121"/>
        <end position="162"/>
    </location>
</feature>
<sequence>MTVFVFHDEAGLHTIGVNDPEQAYGLMVDHAEEQGLEMSEEDPRDIRFQACVNARLEEGIVKYDPVPDQENALRHFLLDWQQRQCGNKLVRAISCTLTADIRRERSMFNFWSPAELRTLRETAPDRQRSSAPLCGAPSRAAKQSDDVPYPDTTEAFGMATQR</sequence>
<gene>
    <name evidence="2" type="ORF">CFP75_23850</name>
</gene>
<dbReference type="EMBL" id="NMQU01000074">
    <property type="protein sequence ID" value="OXM47520.1"/>
    <property type="molecule type" value="Genomic_DNA"/>
</dbReference>
<reference evidence="2 3" key="1">
    <citation type="submission" date="2017-07" db="EMBL/GenBank/DDBJ databases">
        <title>Amycolatopsis alba DSM 44262 Genome sequencing and assembly.</title>
        <authorList>
            <person name="Kaur N."/>
            <person name="Mayilraj S."/>
        </authorList>
    </citation>
    <scope>NUCLEOTIDE SEQUENCE [LARGE SCALE GENOMIC DNA]</scope>
    <source>
        <strain evidence="2 3">DSM 44262</strain>
    </source>
</reference>
<accession>A0A229RLI8</accession>
<comment type="caution">
    <text evidence="2">The sequence shown here is derived from an EMBL/GenBank/DDBJ whole genome shotgun (WGS) entry which is preliminary data.</text>
</comment>